<dbReference type="InterPro" id="IPR046347">
    <property type="entry name" value="bZIP_sf"/>
</dbReference>
<dbReference type="GO" id="GO:0003700">
    <property type="term" value="F:DNA-binding transcription factor activity"/>
    <property type="evidence" value="ECO:0007669"/>
    <property type="project" value="InterPro"/>
</dbReference>
<dbReference type="GO" id="GO:0000976">
    <property type="term" value="F:transcription cis-regulatory region binding"/>
    <property type="evidence" value="ECO:0007669"/>
    <property type="project" value="TreeGrafter"/>
</dbReference>
<dbReference type="Proteomes" id="UP000636709">
    <property type="component" value="Unassembled WGS sequence"/>
</dbReference>
<name>A0A835EDF1_9POAL</name>
<dbReference type="EMBL" id="JACEFO010002109">
    <property type="protein sequence ID" value="KAF8681793.1"/>
    <property type="molecule type" value="Genomic_DNA"/>
</dbReference>
<accession>A0A835EDF1</accession>
<keyword evidence="9" id="KW-1185">Reference proteome</keyword>
<dbReference type="PROSITE" id="PS50217">
    <property type="entry name" value="BZIP"/>
    <property type="match status" value="1"/>
</dbReference>
<feature type="region of interest" description="Disordered" evidence="6">
    <location>
        <begin position="22"/>
        <end position="56"/>
    </location>
</feature>
<sequence length="183" mass="19712">MDFSSDYYDCIETIDLHGFSSMSPPQLDFEQSQPTASTFPPSHQPPSPASPEADAAAAVADFSDERRLRRRISNRESARRSRARKQRRIEELRGSVAAMEHRRRELAAHAQAARGRLALARLANAGLRAEAAALSRRLAAARRALELGRLYHAAAAAAAAGSGACCSGLGFVDIEQTIASLIA</sequence>
<dbReference type="Gene3D" id="1.20.5.170">
    <property type="match status" value="1"/>
</dbReference>
<evidence type="ECO:0000256" key="3">
    <source>
        <dbReference type="ARBA" id="ARBA00023163"/>
    </source>
</evidence>
<dbReference type="PANTHER" id="PTHR45764">
    <property type="entry name" value="BZIP TRANSCRIPTION FACTOR 44"/>
    <property type="match status" value="1"/>
</dbReference>
<dbReference type="AlphaFoldDB" id="A0A835EDF1"/>
<feature type="compositionally biased region" description="Polar residues" evidence="6">
    <location>
        <begin position="22"/>
        <end position="36"/>
    </location>
</feature>
<evidence type="ECO:0000256" key="4">
    <source>
        <dbReference type="ARBA" id="ARBA00023242"/>
    </source>
</evidence>
<evidence type="ECO:0000259" key="7">
    <source>
        <dbReference type="PROSITE" id="PS50217"/>
    </source>
</evidence>
<dbReference type="PANTHER" id="PTHR45764:SF7">
    <property type="entry name" value="OS09G0474000 PROTEIN"/>
    <property type="match status" value="1"/>
</dbReference>
<dbReference type="Pfam" id="PF00170">
    <property type="entry name" value="bZIP_1"/>
    <property type="match status" value="1"/>
</dbReference>
<dbReference type="PROSITE" id="PS00036">
    <property type="entry name" value="BZIP_BASIC"/>
    <property type="match status" value="1"/>
</dbReference>
<evidence type="ECO:0000256" key="6">
    <source>
        <dbReference type="SAM" id="MobiDB-lite"/>
    </source>
</evidence>
<dbReference type="GO" id="GO:0045893">
    <property type="term" value="P:positive regulation of DNA-templated transcription"/>
    <property type="evidence" value="ECO:0007669"/>
    <property type="project" value="TreeGrafter"/>
</dbReference>
<dbReference type="SMART" id="SM00338">
    <property type="entry name" value="BRLZ"/>
    <property type="match status" value="1"/>
</dbReference>
<proteinExistence type="predicted"/>
<gene>
    <name evidence="8" type="ORF">HU200_045231</name>
</gene>
<keyword evidence="5" id="KW-0175">Coiled coil</keyword>
<evidence type="ECO:0000313" key="8">
    <source>
        <dbReference type="EMBL" id="KAF8681793.1"/>
    </source>
</evidence>
<dbReference type="InterPro" id="IPR004827">
    <property type="entry name" value="bZIP"/>
</dbReference>
<keyword evidence="4" id="KW-0539">Nucleus</keyword>
<dbReference type="Gramene" id="Dexi9A01G0013570.1">
    <property type="protein sequence ID" value="Dexi9A01G0013570.1:cds"/>
    <property type="gene ID" value="Dexi9A01G0013570"/>
</dbReference>
<organism evidence="8 9">
    <name type="scientific">Digitaria exilis</name>
    <dbReference type="NCBI Taxonomy" id="1010633"/>
    <lineage>
        <taxon>Eukaryota</taxon>
        <taxon>Viridiplantae</taxon>
        <taxon>Streptophyta</taxon>
        <taxon>Embryophyta</taxon>
        <taxon>Tracheophyta</taxon>
        <taxon>Spermatophyta</taxon>
        <taxon>Magnoliopsida</taxon>
        <taxon>Liliopsida</taxon>
        <taxon>Poales</taxon>
        <taxon>Poaceae</taxon>
        <taxon>PACMAD clade</taxon>
        <taxon>Panicoideae</taxon>
        <taxon>Panicodae</taxon>
        <taxon>Paniceae</taxon>
        <taxon>Anthephorinae</taxon>
        <taxon>Digitaria</taxon>
    </lineage>
</organism>
<dbReference type="Gramene" id="Dexi9B01G0015020.1">
    <property type="protein sequence ID" value="Dexi9B01G0015020.1:cds"/>
    <property type="gene ID" value="Dexi9B01G0015020"/>
</dbReference>
<keyword evidence="3" id="KW-0804">Transcription</keyword>
<protein>
    <recommendedName>
        <fullName evidence="7">BZIP domain-containing protein</fullName>
    </recommendedName>
</protein>
<keyword evidence="2" id="KW-0238">DNA-binding</keyword>
<dbReference type="GO" id="GO:0005634">
    <property type="term" value="C:nucleus"/>
    <property type="evidence" value="ECO:0007669"/>
    <property type="project" value="TreeGrafter"/>
</dbReference>
<dbReference type="SUPFAM" id="SSF57959">
    <property type="entry name" value="Leucine zipper domain"/>
    <property type="match status" value="1"/>
</dbReference>
<reference evidence="8" key="1">
    <citation type="submission" date="2020-07" db="EMBL/GenBank/DDBJ databases">
        <title>Genome sequence and genetic diversity analysis of an under-domesticated orphan crop, white fonio (Digitaria exilis).</title>
        <authorList>
            <person name="Bennetzen J.L."/>
            <person name="Chen S."/>
            <person name="Ma X."/>
            <person name="Wang X."/>
            <person name="Yssel A.E.J."/>
            <person name="Chaluvadi S.R."/>
            <person name="Johnson M."/>
            <person name="Gangashetty P."/>
            <person name="Hamidou F."/>
            <person name="Sanogo M.D."/>
            <person name="Zwaenepoel A."/>
            <person name="Wallace J."/>
            <person name="Van De Peer Y."/>
            <person name="Van Deynze A."/>
        </authorList>
    </citation>
    <scope>NUCLEOTIDE SEQUENCE</scope>
    <source>
        <tissue evidence="8">Leaves</tissue>
    </source>
</reference>
<comment type="caution">
    <text evidence="8">The sequence shown here is derived from an EMBL/GenBank/DDBJ whole genome shotgun (WGS) entry which is preliminary data.</text>
</comment>
<evidence type="ECO:0000313" key="9">
    <source>
        <dbReference type="Proteomes" id="UP000636709"/>
    </source>
</evidence>
<feature type="coiled-coil region" evidence="5">
    <location>
        <begin position="75"/>
        <end position="144"/>
    </location>
</feature>
<evidence type="ECO:0000256" key="1">
    <source>
        <dbReference type="ARBA" id="ARBA00023015"/>
    </source>
</evidence>
<evidence type="ECO:0000256" key="5">
    <source>
        <dbReference type="SAM" id="Coils"/>
    </source>
</evidence>
<feature type="domain" description="BZIP" evidence="7">
    <location>
        <begin position="64"/>
        <end position="106"/>
    </location>
</feature>
<evidence type="ECO:0000256" key="2">
    <source>
        <dbReference type="ARBA" id="ARBA00023125"/>
    </source>
</evidence>
<keyword evidence="1" id="KW-0805">Transcription regulation</keyword>